<feature type="region of interest" description="Disordered" evidence="1">
    <location>
        <begin position="1"/>
        <end position="50"/>
    </location>
</feature>
<evidence type="ECO:0000256" key="1">
    <source>
        <dbReference type="SAM" id="MobiDB-lite"/>
    </source>
</evidence>
<name>A0A2G9UGE9_TELCI</name>
<gene>
    <name evidence="2" type="ORF">TELCIR_09642</name>
</gene>
<evidence type="ECO:0000313" key="3">
    <source>
        <dbReference type="Proteomes" id="UP000230423"/>
    </source>
</evidence>
<protein>
    <recommendedName>
        <fullName evidence="4">Thrombospondin type 1 domain protein</fullName>
    </recommendedName>
</protein>
<evidence type="ECO:0000313" key="2">
    <source>
        <dbReference type="EMBL" id="PIO68570.1"/>
    </source>
</evidence>
<organism evidence="2 3">
    <name type="scientific">Teladorsagia circumcincta</name>
    <name type="common">Brown stomach worm</name>
    <name type="synonym">Ostertagia circumcincta</name>
    <dbReference type="NCBI Taxonomy" id="45464"/>
    <lineage>
        <taxon>Eukaryota</taxon>
        <taxon>Metazoa</taxon>
        <taxon>Ecdysozoa</taxon>
        <taxon>Nematoda</taxon>
        <taxon>Chromadorea</taxon>
        <taxon>Rhabditida</taxon>
        <taxon>Rhabditina</taxon>
        <taxon>Rhabditomorpha</taxon>
        <taxon>Strongyloidea</taxon>
        <taxon>Trichostrongylidae</taxon>
        <taxon>Teladorsagia</taxon>
    </lineage>
</organism>
<feature type="non-terminal residue" evidence="2">
    <location>
        <position position="129"/>
    </location>
</feature>
<dbReference type="OrthoDB" id="5948003at2759"/>
<reference evidence="2 3" key="1">
    <citation type="submission" date="2015-09" db="EMBL/GenBank/DDBJ databases">
        <title>Draft genome of the parasitic nematode Teladorsagia circumcincta isolate WARC Sus (inbred).</title>
        <authorList>
            <person name="Mitreva M."/>
        </authorList>
    </citation>
    <scope>NUCLEOTIDE SEQUENCE [LARGE SCALE GENOMIC DNA]</scope>
    <source>
        <strain evidence="2 3">S</strain>
    </source>
</reference>
<keyword evidence="3" id="KW-1185">Reference proteome</keyword>
<dbReference type="Proteomes" id="UP000230423">
    <property type="component" value="Unassembled WGS sequence"/>
</dbReference>
<accession>A0A2G9UGE9</accession>
<dbReference type="EMBL" id="KZ347043">
    <property type="protein sequence ID" value="PIO68570.1"/>
    <property type="molecule type" value="Genomic_DNA"/>
</dbReference>
<feature type="compositionally biased region" description="Polar residues" evidence="1">
    <location>
        <begin position="22"/>
        <end position="43"/>
    </location>
</feature>
<sequence>MFNHLRTSKAELAKAPSKPVKKSTTPGIISSSLPKSQCPSAVTPQLDEPRSDPLYLTCSTAPCQRNGVAKQRRHVRCLKSNGEAVEEERCDKTQRPKTRKECENPSCKAEWHASDWGSCSSNCGTGGVQ</sequence>
<proteinExistence type="predicted"/>
<dbReference type="Pfam" id="PF19030">
    <property type="entry name" value="TSP1_ADAMTS"/>
    <property type="match status" value="1"/>
</dbReference>
<dbReference type="AlphaFoldDB" id="A0A2G9UGE9"/>
<evidence type="ECO:0008006" key="4">
    <source>
        <dbReference type="Google" id="ProtNLM"/>
    </source>
</evidence>